<dbReference type="RefSeq" id="WP_013625268.1">
    <property type="nucleotide sequence ID" value="NC_015172.1"/>
</dbReference>
<feature type="transmembrane region" description="Helical" evidence="1">
    <location>
        <begin position="81"/>
        <end position="109"/>
    </location>
</feature>
<keyword evidence="1" id="KW-1133">Transmembrane helix</keyword>
<dbReference type="STRING" id="645991.Sgly_2110"/>
<feature type="transmembrane region" description="Helical" evidence="1">
    <location>
        <begin position="48"/>
        <end position="69"/>
    </location>
</feature>
<evidence type="ECO:0000313" key="3">
    <source>
        <dbReference type="Proteomes" id="UP000007488"/>
    </source>
</evidence>
<sequence>MTLIEWIGTELILTTAGLLCLFSPKRGLFGAFLVLSILNFLFQDRDLFWRWELVIFLVTVIGTGAVLFCGRKSNLKQTVDLSFGGFGLSIFLIIFIALLPAMLIWFIIFGIPVFFTARHVEKKWLYLDIGTRILLTLFTVVLGNYLI</sequence>
<reference evidence="2 3" key="1">
    <citation type="journal article" date="2011" name="Stand. Genomic Sci.">
        <title>Complete genome sequence of Syntrophobotulus glycolicus type strain (FlGlyR).</title>
        <authorList>
            <person name="Han C."/>
            <person name="Mwirichia R."/>
            <person name="Chertkov O."/>
            <person name="Held B."/>
            <person name="Lapidus A."/>
            <person name="Nolan M."/>
            <person name="Lucas S."/>
            <person name="Hammon N."/>
            <person name="Deshpande S."/>
            <person name="Cheng J.F."/>
            <person name="Tapia R."/>
            <person name="Goodwin L."/>
            <person name="Pitluck S."/>
            <person name="Huntemann M."/>
            <person name="Liolios K."/>
            <person name="Ivanova N."/>
            <person name="Pagani I."/>
            <person name="Mavromatis K."/>
            <person name="Ovchinikova G."/>
            <person name="Pati A."/>
            <person name="Chen A."/>
            <person name="Palaniappan K."/>
            <person name="Land M."/>
            <person name="Hauser L."/>
            <person name="Brambilla E.M."/>
            <person name="Rohde M."/>
            <person name="Spring S."/>
            <person name="Sikorski J."/>
            <person name="Goker M."/>
            <person name="Woyke T."/>
            <person name="Bristow J."/>
            <person name="Eisen J.A."/>
            <person name="Markowitz V."/>
            <person name="Hugenholtz P."/>
            <person name="Kyrpides N.C."/>
            <person name="Klenk H.P."/>
            <person name="Detter J.C."/>
        </authorList>
    </citation>
    <scope>NUCLEOTIDE SEQUENCE [LARGE SCALE GENOMIC DNA]</scope>
    <source>
        <strain evidence="3">DSM 8271 / FlGlyR</strain>
    </source>
</reference>
<accession>F0T257</accession>
<keyword evidence="1" id="KW-0812">Transmembrane</keyword>
<protein>
    <submittedName>
        <fullName evidence="2">Uncharacterized protein</fullName>
    </submittedName>
</protein>
<evidence type="ECO:0000256" key="1">
    <source>
        <dbReference type="SAM" id="Phobius"/>
    </source>
</evidence>
<organism evidence="2 3">
    <name type="scientific">Syntrophobotulus glycolicus (strain DSM 8271 / FlGlyR)</name>
    <dbReference type="NCBI Taxonomy" id="645991"/>
    <lineage>
        <taxon>Bacteria</taxon>
        <taxon>Bacillati</taxon>
        <taxon>Bacillota</taxon>
        <taxon>Clostridia</taxon>
        <taxon>Eubacteriales</taxon>
        <taxon>Desulfitobacteriaceae</taxon>
        <taxon>Syntrophobotulus</taxon>
    </lineage>
</organism>
<name>F0T257_SYNGF</name>
<dbReference type="HOGENOM" id="CLU_1767138_0_0_9"/>
<keyword evidence="1" id="KW-0472">Membrane</keyword>
<dbReference type="OrthoDB" id="1797654at2"/>
<evidence type="ECO:0000313" key="2">
    <source>
        <dbReference type="EMBL" id="ADY56401.1"/>
    </source>
</evidence>
<dbReference type="KEGG" id="sgy:Sgly_2110"/>
<keyword evidence="3" id="KW-1185">Reference proteome</keyword>
<feature type="transmembrane region" description="Helical" evidence="1">
    <location>
        <begin position="129"/>
        <end position="146"/>
    </location>
</feature>
<dbReference type="Proteomes" id="UP000007488">
    <property type="component" value="Chromosome"/>
</dbReference>
<proteinExistence type="predicted"/>
<dbReference type="EMBL" id="CP002547">
    <property type="protein sequence ID" value="ADY56401.1"/>
    <property type="molecule type" value="Genomic_DNA"/>
</dbReference>
<dbReference type="AlphaFoldDB" id="F0T257"/>
<gene>
    <name evidence="2" type="ordered locus">Sgly_2110</name>
</gene>
<reference evidence="3" key="2">
    <citation type="submission" date="2011-02" db="EMBL/GenBank/DDBJ databases">
        <title>The complete genome of Syntrophobotulus glycolicus DSM 8271.</title>
        <authorList>
            <person name="Lucas S."/>
            <person name="Copeland A."/>
            <person name="Lapidus A."/>
            <person name="Bruce D."/>
            <person name="Goodwin L."/>
            <person name="Pitluck S."/>
            <person name="Kyrpides N."/>
            <person name="Mavromatis K."/>
            <person name="Pagani I."/>
            <person name="Ivanova N."/>
            <person name="Mikhailova N."/>
            <person name="Chertkov O."/>
            <person name="Held B."/>
            <person name="Detter J.C."/>
            <person name="Tapia R."/>
            <person name="Han C."/>
            <person name="Land M."/>
            <person name="Hauser L."/>
            <person name="Markowitz V."/>
            <person name="Cheng J.-F."/>
            <person name="Hugenholtz P."/>
            <person name="Woyke T."/>
            <person name="Wu D."/>
            <person name="Spring S."/>
            <person name="Schroeder M."/>
            <person name="Brambilla E."/>
            <person name="Klenk H.-P."/>
            <person name="Eisen J.A."/>
        </authorList>
    </citation>
    <scope>NUCLEOTIDE SEQUENCE [LARGE SCALE GENOMIC DNA]</scope>
    <source>
        <strain evidence="3">DSM 8271 / FlGlyR</strain>
    </source>
</reference>
<feature type="transmembrane region" description="Helical" evidence="1">
    <location>
        <begin position="27"/>
        <end position="42"/>
    </location>
</feature>